<sequence>MEAQCGGTAVPVEGGREWTFDDVQDRLVEAMLTCWRGGDRERGWLRGGADGPWHMVLPDAAYDGGRDAAEQRADAAIRPAALTRRDVDEMEEAFGWVEALEAGQRRLVSAAVAQLARGQRQVSWVRVARSFGLDRGTDGLRMRYGRAISSIAARLNGGNARAFVSSDLVGR</sequence>
<keyword evidence="2" id="KW-1185">Reference proteome</keyword>
<dbReference type="AlphaFoldDB" id="A0A2A4HZC7"/>
<organism evidence="1 2">
    <name type="scientific">Sphingomonas ginsenosidimutans</name>
    <dbReference type="NCBI Taxonomy" id="862134"/>
    <lineage>
        <taxon>Bacteria</taxon>
        <taxon>Pseudomonadati</taxon>
        <taxon>Pseudomonadota</taxon>
        <taxon>Alphaproteobacteria</taxon>
        <taxon>Sphingomonadales</taxon>
        <taxon>Sphingomonadaceae</taxon>
        <taxon>Sphingomonas</taxon>
    </lineage>
</organism>
<protein>
    <submittedName>
        <fullName evidence="1">Uncharacterized protein</fullName>
    </submittedName>
</protein>
<comment type="caution">
    <text evidence="1">The sequence shown here is derived from an EMBL/GenBank/DDBJ whole genome shotgun (WGS) entry which is preliminary data.</text>
</comment>
<evidence type="ECO:0000313" key="2">
    <source>
        <dbReference type="Proteomes" id="UP000218784"/>
    </source>
</evidence>
<name>A0A2A4HZC7_9SPHN</name>
<dbReference type="Proteomes" id="UP000218784">
    <property type="component" value="Unassembled WGS sequence"/>
</dbReference>
<proteinExistence type="predicted"/>
<dbReference type="EMBL" id="NWVD01000002">
    <property type="protein sequence ID" value="PCG09886.1"/>
    <property type="molecule type" value="Genomic_DNA"/>
</dbReference>
<reference evidence="1 2" key="1">
    <citation type="submission" date="2017-09" db="EMBL/GenBank/DDBJ databases">
        <title>Sphingomonas ginsenosidimutans KACC 14949, whole genome shotgun sequence.</title>
        <authorList>
            <person name="Feng G."/>
            <person name="Zhu H."/>
        </authorList>
    </citation>
    <scope>NUCLEOTIDE SEQUENCE [LARGE SCALE GENOMIC DNA]</scope>
    <source>
        <strain evidence="1 2">KACC 14949</strain>
    </source>
</reference>
<accession>A0A2A4HZC7</accession>
<evidence type="ECO:0000313" key="1">
    <source>
        <dbReference type="EMBL" id="PCG09886.1"/>
    </source>
</evidence>
<gene>
    <name evidence="1" type="ORF">COA17_07430</name>
</gene>